<evidence type="ECO:0000313" key="1">
    <source>
        <dbReference type="EMBL" id="MFD0920453.1"/>
    </source>
</evidence>
<comment type="caution">
    <text evidence="1">The sequence shown here is derived from an EMBL/GenBank/DDBJ whole genome shotgun (WGS) entry which is preliminary data.</text>
</comment>
<organism evidence="1 2">
    <name type="scientific">Saccharopolyspora rosea</name>
    <dbReference type="NCBI Taxonomy" id="524884"/>
    <lineage>
        <taxon>Bacteria</taxon>
        <taxon>Bacillati</taxon>
        <taxon>Actinomycetota</taxon>
        <taxon>Actinomycetes</taxon>
        <taxon>Pseudonocardiales</taxon>
        <taxon>Pseudonocardiaceae</taxon>
        <taxon>Saccharopolyspora</taxon>
    </lineage>
</organism>
<evidence type="ECO:0000313" key="2">
    <source>
        <dbReference type="Proteomes" id="UP001597018"/>
    </source>
</evidence>
<dbReference type="EMBL" id="JBHTIW010000007">
    <property type="protein sequence ID" value="MFD0920453.1"/>
    <property type="molecule type" value="Genomic_DNA"/>
</dbReference>
<dbReference type="RefSeq" id="WP_263248026.1">
    <property type="nucleotide sequence ID" value="NZ_BAABLT010000005.1"/>
</dbReference>
<accession>A0ABW3FRL5</accession>
<name>A0ABW3FRL5_9PSEU</name>
<keyword evidence="2" id="KW-1185">Reference proteome</keyword>
<gene>
    <name evidence="1" type="ORF">ACFQ16_11940</name>
</gene>
<protein>
    <submittedName>
        <fullName evidence="1">Uncharacterized protein</fullName>
    </submittedName>
</protein>
<dbReference type="Proteomes" id="UP001597018">
    <property type="component" value="Unassembled WGS sequence"/>
</dbReference>
<sequence length="70" mass="7126">MTAAFCGARPACVGLGVHVAVTGAAPVPDIGGHARELRWAGADELHVHHLGLAGPAQVPDLRAAVAAWRE</sequence>
<proteinExistence type="predicted"/>
<reference evidence="2" key="1">
    <citation type="journal article" date="2019" name="Int. J. Syst. Evol. Microbiol.">
        <title>The Global Catalogue of Microorganisms (GCM) 10K type strain sequencing project: providing services to taxonomists for standard genome sequencing and annotation.</title>
        <authorList>
            <consortium name="The Broad Institute Genomics Platform"/>
            <consortium name="The Broad Institute Genome Sequencing Center for Infectious Disease"/>
            <person name="Wu L."/>
            <person name="Ma J."/>
        </authorList>
    </citation>
    <scope>NUCLEOTIDE SEQUENCE [LARGE SCALE GENOMIC DNA]</scope>
    <source>
        <strain evidence="2">CCUG 56401</strain>
    </source>
</reference>